<evidence type="ECO:0000313" key="3">
    <source>
        <dbReference type="EMBL" id="ORD97524.1"/>
    </source>
</evidence>
<accession>A0A1X0QCX8</accession>
<dbReference type="VEuPathDB" id="MicrosporidiaDB:HERIO_597"/>
<evidence type="ECO:0000256" key="2">
    <source>
        <dbReference type="SAM" id="Phobius"/>
    </source>
</evidence>
<protein>
    <submittedName>
        <fullName evidence="3">Uncharacterized protein</fullName>
    </submittedName>
</protein>
<gene>
    <name evidence="3" type="ORF">HERIO_597</name>
</gene>
<proteinExistence type="predicted"/>
<keyword evidence="2" id="KW-0812">Transmembrane</keyword>
<organism evidence="3 4">
    <name type="scientific">Hepatospora eriocheir</name>
    <dbReference type="NCBI Taxonomy" id="1081669"/>
    <lineage>
        <taxon>Eukaryota</taxon>
        <taxon>Fungi</taxon>
        <taxon>Fungi incertae sedis</taxon>
        <taxon>Microsporidia</taxon>
        <taxon>Hepatosporidae</taxon>
        <taxon>Hepatospora</taxon>
    </lineage>
</organism>
<evidence type="ECO:0000256" key="1">
    <source>
        <dbReference type="SAM" id="Coils"/>
    </source>
</evidence>
<keyword evidence="2" id="KW-0472">Membrane</keyword>
<comment type="caution">
    <text evidence="3">The sequence shown here is derived from an EMBL/GenBank/DDBJ whole genome shotgun (WGS) entry which is preliminary data.</text>
</comment>
<keyword evidence="2" id="KW-1133">Transmembrane helix</keyword>
<dbReference type="AlphaFoldDB" id="A0A1X0QCX8"/>
<dbReference type="EMBL" id="LVKB01000019">
    <property type="protein sequence ID" value="ORD97524.1"/>
    <property type="molecule type" value="Genomic_DNA"/>
</dbReference>
<keyword evidence="1" id="KW-0175">Coiled coil</keyword>
<name>A0A1X0QCX8_9MICR</name>
<keyword evidence="4" id="KW-1185">Reference proteome</keyword>
<dbReference type="Proteomes" id="UP000192356">
    <property type="component" value="Unassembled WGS sequence"/>
</dbReference>
<feature type="coiled-coil region" evidence="1">
    <location>
        <begin position="15"/>
        <end position="49"/>
    </location>
</feature>
<reference evidence="3 4" key="1">
    <citation type="journal article" date="2017" name="Environ. Microbiol.">
        <title>Decay of the glycolytic pathway and adaptation to intranuclear parasitism within Enterocytozoonidae microsporidia.</title>
        <authorList>
            <person name="Wiredu Boakye D."/>
            <person name="Jaroenlak P."/>
            <person name="Prachumwat A."/>
            <person name="Williams T.A."/>
            <person name="Bateman K.S."/>
            <person name="Itsathitphaisarn O."/>
            <person name="Sritunyalucksana K."/>
            <person name="Paszkiewicz K.H."/>
            <person name="Moore K.A."/>
            <person name="Stentiford G.D."/>
            <person name="Williams B.A."/>
        </authorList>
    </citation>
    <scope>NUCLEOTIDE SEQUENCE [LARGE SCALE GENOMIC DNA]</scope>
    <source>
        <strain evidence="3 4">GB1</strain>
    </source>
</reference>
<dbReference type="VEuPathDB" id="MicrosporidiaDB:A0H76_572"/>
<evidence type="ECO:0000313" key="4">
    <source>
        <dbReference type="Proteomes" id="UP000192356"/>
    </source>
</evidence>
<feature type="transmembrane region" description="Helical" evidence="2">
    <location>
        <begin position="90"/>
        <end position="110"/>
    </location>
</feature>
<sequence length="113" mass="13178">MEKVMSTQPENLNRYEYNQEEQDLLERQMNELMKKHNEFLKEAHNSKNDIGEVKTSPDLERNNERVIESGLVEKEEVRKKCLTNIFKSRSVLIGAVVTIGVASLLFIKFYSSK</sequence>